<evidence type="ECO:0000313" key="9">
    <source>
        <dbReference type="Proteomes" id="UP000095280"/>
    </source>
</evidence>
<dbReference type="Proteomes" id="UP000095280">
    <property type="component" value="Unplaced"/>
</dbReference>
<dbReference type="PRINTS" id="PR00248">
    <property type="entry name" value="GPCRMGR"/>
</dbReference>
<evidence type="ECO:0000256" key="5">
    <source>
        <dbReference type="ARBA" id="ARBA00023180"/>
    </source>
</evidence>
<evidence type="ECO:0000256" key="3">
    <source>
        <dbReference type="ARBA" id="ARBA00022989"/>
    </source>
</evidence>
<sequence>MMMLKPHLAVCILIRVAPGLCFTVCHAAILAKTNRIARIFQVSSNSSKKTKFTSPISQLYIIGSMVIAELLILSVGLIIDTPQPEVRESHEQRALECSGVNAAHLSASISFPIVLLLLATLYAFKIRKVPDGFNETRMVAFVNYANC</sequence>
<name>A0A1I8GC04_9PLAT</name>
<keyword evidence="9" id="KW-1185">Reference proteome</keyword>
<dbReference type="InterPro" id="IPR000337">
    <property type="entry name" value="GPCR_3"/>
</dbReference>
<keyword evidence="3 6" id="KW-1133">Transmembrane helix</keyword>
<feature type="chain" id="PRO_5009319280" evidence="7">
    <location>
        <begin position="22"/>
        <end position="147"/>
    </location>
</feature>
<evidence type="ECO:0000256" key="6">
    <source>
        <dbReference type="SAM" id="Phobius"/>
    </source>
</evidence>
<feature type="domain" description="G-protein coupled receptors family 3 profile" evidence="8">
    <location>
        <begin position="1"/>
        <end position="147"/>
    </location>
</feature>
<reference evidence="10" key="1">
    <citation type="submission" date="2016-11" db="UniProtKB">
        <authorList>
            <consortium name="WormBaseParasite"/>
        </authorList>
    </citation>
    <scope>IDENTIFICATION</scope>
</reference>
<dbReference type="Pfam" id="PF00003">
    <property type="entry name" value="7tm_3"/>
    <property type="match status" value="1"/>
</dbReference>
<dbReference type="WBParaSite" id="maker-uti_cns_0001369-snap-gene-0.4-mRNA-1">
    <property type="protein sequence ID" value="maker-uti_cns_0001369-snap-gene-0.4-mRNA-1"/>
    <property type="gene ID" value="maker-uti_cns_0001369-snap-gene-0.4"/>
</dbReference>
<evidence type="ECO:0000256" key="7">
    <source>
        <dbReference type="SAM" id="SignalP"/>
    </source>
</evidence>
<dbReference type="AlphaFoldDB" id="A0A1I8GC04"/>
<dbReference type="GO" id="GO:0004930">
    <property type="term" value="F:G protein-coupled receptor activity"/>
    <property type="evidence" value="ECO:0007669"/>
    <property type="project" value="InterPro"/>
</dbReference>
<evidence type="ECO:0000256" key="4">
    <source>
        <dbReference type="ARBA" id="ARBA00023136"/>
    </source>
</evidence>
<dbReference type="InterPro" id="IPR017978">
    <property type="entry name" value="GPCR_3_C"/>
</dbReference>
<comment type="subcellular location">
    <subcellularLocation>
        <location evidence="1">Membrane</location>
        <topology evidence="1">Multi-pass membrane protein</topology>
    </subcellularLocation>
</comment>
<feature type="transmembrane region" description="Helical" evidence="6">
    <location>
        <begin position="100"/>
        <end position="124"/>
    </location>
</feature>
<accession>A0A1I8GC04</accession>
<keyword evidence="2 6" id="KW-0812">Transmembrane</keyword>
<proteinExistence type="predicted"/>
<dbReference type="PANTHER" id="PTHR24060">
    <property type="entry name" value="METABOTROPIC GLUTAMATE RECEPTOR"/>
    <property type="match status" value="1"/>
</dbReference>
<evidence type="ECO:0000256" key="2">
    <source>
        <dbReference type="ARBA" id="ARBA00022692"/>
    </source>
</evidence>
<protein>
    <submittedName>
        <fullName evidence="10">G_PROTEIN_RECEP_F3_4 domain-containing protein</fullName>
    </submittedName>
</protein>
<keyword evidence="7" id="KW-0732">Signal</keyword>
<evidence type="ECO:0000313" key="10">
    <source>
        <dbReference type="WBParaSite" id="maker-uti_cns_0001369-snap-gene-0.4-mRNA-1"/>
    </source>
</evidence>
<evidence type="ECO:0000256" key="1">
    <source>
        <dbReference type="ARBA" id="ARBA00004141"/>
    </source>
</evidence>
<dbReference type="PROSITE" id="PS50259">
    <property type="entry name" value="G_PROTEIN_RECEP_F3_4"/>
    <property type="match status" value="1"/>
</dbReference>
<dbReference type="GO" id="GO:0016020">
    <property type="term" value="C:membrane"/>
    <property type="evidence" value="ECO:0007669"/>
    <property type="project" value="UniProtKB-SubCell"/>
</dbReference>
<dbReference type="InterPro" id="IPR050726">
    <property type="entry name" value="mGluR"/>
</dbReference>
<organism evidence="9 10">
    <name type="scientific">Macrostomum lignano</name>
    <dbReference type="NCBI Taxonomy" id="282301"/>
    <lineage>
        <taxon>Eukaryota</taxon>
        <taxon>Metazoa</taxon>
        <taxon>Spiralia</taxon>
        <taxon>Lophotrochozoa</taxon>
        <taxon>Platyhelminthes</taxon>
        <taxon>Rhabditophora</taxon>
        <taxon>Macrostomorpha</taxon>
        <taxon>Macrostomida</taxon>
        <taxon>Macrostomidae</taxon>
        <taxon>Macrostomum</taxon>
    </lineage>
</organism>
<keyword evidence="5" id="KW-0325">Glycoprotein</keyword>
<feature type="signal peptide" evidence="7">
    <location>
        <begin position="1"/>
        <end position="21"/>
    </location>
</feature>
<keyword evidence="4 6" id="KW-0472">Membrane</keyword>
<evidence type="ECO:0000259" key="8">
    <source>
        <dbReference type="PROSITE" id="PS50259"/>
    </source>
</evidence>
<feature type="transmembrane region" description="Helical" evidence="6">
    <location>
        <begin position="59"/>
        <end position="79"/>
    </location>
</feature>